<evidence type="ECO:0000259" key="2">
    <source>
        <dbReference type="Pfam" id="PF04059"/>
    </source>
</evidence>
<dbReference type="InterPro" id="IPR035979">
    <property type="entry name" value="RBD_domain_sf"/>
</dbReference>
<dbReference type="EMBL" id="CAJNNV010026062">
    <property type="protein sequence ID" value="CAE8617112.1"/>
    <property type="molecule type" value="Genomic_DNA"/>
</dbReference>
<evidence type="ECO:0000313" key="3">
    <source>
        <dbReference type="EMBL" id="CAE8617112.1"/>
    </source>
</evidence>
<gene>
    <name evidence="3" type="ORF">PGLA1383_LOCUS34776</name>
</gene>
<dbReference type="CDD" id="cd12277">
    <property type="entry name" value="RRM3_MEI2_EAR1_like"/>
    <property type="match status" value="1"/>
</dbReference>
<organism evidence="3 4">
    <name type="scientific">Polarella glacialis</name>
    <name type="common">Dinoflagellate</name>
    <dbReference type="NCBI Taxonomy" id="89957"/>
    <lineage>
        <taxon>Eukaryota</taxon>
        <taxon>Sar</taxon>
        <taxon>Alveolata</taxon>
        <taxon>Dinophyceae</taxon>
        <taxon>Suessiales</taxon>
        <taxon>Suessiaceae</taxon>
        <taxon>Polarella</taxon>
    </lineage>
</organism>
<comment type="caution">
    <text evidence="3">The sequence shown here is derived from an EMBL/GenBank/DDBJ whole genome shotgun (WGS) entry which is preliminary data.</text>
</comment>
<dbReference type="GO" id="GO:0003676">
    <property type="term" value="F:nucleic acid binding"/>
    <property type="evidence" value="ECO:0007669"/>
    <property type="project" value="InterPro"/>
</dbReference>
<dbReference type="Pfam" id="PF04059">
    <property type="entry name" value="RRM_2"/>
    <property type="match status" value="1"/>
</dbReference>
<evidence type="ECO:0000313" key="4">
    <source>
        <dbReference type="Proteomes" id="UP000654075"/>
    </source>
</evidence>
<name>A0A813FUA0_POLGL</name>
<dbReference type="OrthoDB" id="417481at2759"/>
<dbReference type="InterPro" id="IPR007201">
    <property type="entry name" value="Mei2-like_Rrm_C"/>
</dbReference>
<feature type="domain" description="Mei2-like C-terminal RNA recognition motif" evidence="2">
    <location>
        <begin position="288"/>
        <end position="383"/>
    </location>
</feature>
<evidence type="ECO:0000256" key="1">
    <source>
        <dbReference type="SAM" id="MobiDB-lite"/>
    </source>
</evidence>
<feature type="compositionally biased region" description="Polar residues" evidence="1">
    <location>
        <begin position="238"/>
        <end position="257"/>
    </location>
</feature>
<feature type="region of interest" description="Disordered" evidence="1">
    <location>
        <begin position="238"/>
        <end position="283"/>
    </location>
</feature>
<dbReference type="AlphaFoldDB" id="A0A813FUA0"/>
<dbReference type="SUPFAM" id="SSF54928">
    <property type="entry name" value="RNA-binding domain, RBD"/>
    <property type="match status" value="1"/>
</dbReference>
<proteinExistence type="predicted"/>
<reference evidence="3" key="1">
    <citation type="submission" date="2021-02" db="EMBL/GenBank/DDBJ databases">
        <authorList>
            <person name="Dougan E. K."/>
            <person name="Rhodes N."/>
            <person name="Thang M."/>
            <person name="Chan C."/>
        </authorList>
    </citation>
    <scope>NUCLEOTIDE SEQUENCE</scope>
</reference>
<protein>
    <recommendedName>
        <fullName evidence="2">Mei2-like C-terminal RNA recognition motif domain-containing protein</fullName>
    </recommendedName>
</protein>
<sequence>MGPLSSTAWSGAVHSGEAFLWCLSPVPCPIQTARGIMPMMTRCSPPPGLEPALGAYAGGASWGGAPGLHQPLKVNTDHAFDHLPQKIMLGSARSVGGGLSEGVAQAAMALAFKNQAEMQKALLMKHMEQQKLMEKMIQAQLLQQIRIQGVQGPAPVVKMHPGTMVCLKGLRITPELNGQYAMVEGWDAANYHWKIRMLNGEEKFAKTENLAVVQVPMAPTCPLPPGLLQLNSDLQHPNKLASSDLTSPSTTASNSVPPSLCRSRSDSLCDATSENMSEPAVAGSSEMTTVMMRNIPSDYTGLMLLKLLDKNGFNGSYDLVYLPMDYNNCVGFGYAFINFVSSQAASGFRQAFEGFTDWGLASDKVCEVCWSSVLQGLEAHIERYHNSPVMHEAVPDAFKPLLFAGGQRIPFPAPTKNIRPPRLRKKAIKL</sequence>
<keyword evidence="4" id="KW-1185">Reference proteome</keyword>
<accession>A0A813FUA0</accession>
<dbReference type="Proteomes" id="UP000654075">
    <property type="component" value="Unassembled WGS sequence"/>
</dbReference>